<dbReference type="RefSeq" id="WP_161628614.1">
    <property type="nucleotide sequence ID" value="NZ_CP081201.1"/>
</dbReference>
<keyword evidence="2" id="KW-1185">Reference proteome</keyword>
<sequence length="66" mass="7428">MNHSNALSKKSPILQIKRFFSEPWFGFCNLAITAPLSALDTNVSVALPTLEKTNQRLRPEARLESQ</sequence>
<proteinExistence type="predicted"/>
<evidence type="ECO:0000313" key="1">
    <source>
        <dbReference type="EMBL" id="UXZ96612.1"/>
    </source>
</evidence>
<evidence type="ECO:0000313" key="2">
    <source>
        <dbReference type="Proteomes" id="UP001063228"/>
    </source>
</evidence>
<dbReference type="Proteomes" id="UP001063228">
    <property type="component" value="Chromosome"/>
</dbReference>
<gene>
    <name evidence="1" type="ORF">K3169_01470</name>
</gene>
<reference evidence="1" key="1">
    <citation type="submission" date="2021-08" db="EMBL/GenBank/DDBJ databases">
        <title>Complete genome sequence of Pseudomonas phytophila.</title>
        <authorList>
            <person name="Weir B.S."/>
            <person name="Templeton M.D."/>
            <person name="Arshed S."/>
            <person name="Andersen M.T."/>
            <person name="Jayaraman J."/>
        </authorList>
    </citation>
    <scope>NUCLEOTIDE SEQUENCE</scope>
    <source>
        <strain evidence="1">ICMP 23753</strain>
    </source>
</reference>
<name>A0ABY6FFG7_9PSED</name>
<accession>A0ABY6FFG7</accession>
<organism evidence="1 2">
    <name type="scientific">Pseudomonas phytophila</name>
    <dbReference type="NCBI Taxonomy" id="2867264"/>
    <lineage>
        <taxon>Bacteria</taxon>
        <taxon>Pseudomonadati</taxon>
        <taxon>Pseudomonadota</taxon>
        <taxon>Gammaproteobacteria</taxon>
        <taxon>Pseudomonadales</taxon>
        <taxon>Pseudomonadaceae</taxon>
        <taxon>Pseudomonas</taxon>
    </lineage>
</organism>
<dbReference type="EMBL" id="CP081201">
    <property type="protein sequence ID" value="UXZ96612.1"/>
    <property type="molecule type" value="Genomic_DNA"/>
</dbReference>
<protein>
    <submittedName>
        <fullName evidence="1">Uncharacterized protein</fullName>
    </submittedName>
</protein>